<dbReference type="AlphaFoldDB" id="A0A4Z1SLM6"/>
<dbReference type="Gene3D" id="3.80.10.10">
    <property type="entry name" value="Ribonuclease Inhibitor"/>
    <property type="match status" value="1"/>
</dbReference>
<proteinExistence type="predicted"/>
<dbReference type="SUPFAM" id="SSF52047">
    <property type="entry name" value="RNI-like"/>
    <property type="match status" value="1"/>
</dbReference>
<keyword evidence="2" id="KW-1185">Reference proteome</keyword>
<evidence type="ECO:0000313" key="1">
    <source>
        <dbReference type="EMBL" id="TNJ26554.1"/>
    </source>
</evidence>
<gene>
    <name evidence="1" type="ORF">GMRT_16374</name>
</gene>
<dbReference type="VEuPathDB" id="GiardiaDB:GMRT_16374"/>
<sequence length="388" mass="41532">MECMLLPAWPAGAPPDPTRIRTSGELLALSEGYPGAALHLALGPFLSDSIAIELEKCRLLLANVTGWFSVCLEGTPLSVSVLEALGRLAQLPSVHFYGLCLRGCRLEDNEKTLLTTQITVSRLLSLNLAYLLLDDSALVRLTEGCPSTLPLRNLSLRGCPIGCLVLNELLKRTSHLQGLDLSGTALLVDELPSLAPLFRMMADLAVLRLAGLGASNPLTQQAWRRVIHSVLQAPSLQLLDLSGIPLGDLGLAGFEQAIRELAPPGLHDVDLTGTGFTEAHASVLQRLIRLLGRVPGTIVRVAGNSLSRDVQLGLLQEAALCGVTLLVDIPLCYFGRGIGLRIAERDTQFLDKYALPLSVPSLAPSIHTGRSAQVTFDSMGTHVTLMTQ</sequence>
<evidence type="ECO:0000313" key="2">
    <source>
        <dbReference type="Proteomes" id="UP000315496"/>
    </source>
</evidence>
<organism evidence="1 2">
    <name type="scientific">Giardia muris</name>
    <dbReference type="NCBI Taxonomy" id="5742"/>
    <lineage>
        <taxon>Eukaryota</taxon>
        <taxon>Metamonada</taxon>
        <taxon>Diplomonadida</taxon>
        <taxon>Hexamitidae</taxon>
        <taxon>Giardiinae</taxon>
        <taxon>Giardia</taxon>
    </lineage>
</organism>
<name>A0A4Z1SLM6_GIAMU</name>
<reference evidence="1 2" key="1">
    <citation type="submission" date="2019-05" db="EMBL/GenBank/DDBJ databases">
        <title>The compact genome of Giardia muris reveals important steps in the evolution of intestinal protozoan parasites.</title>
        <authorList>
            <person name="Xu F."/>
            <person name="Jimenez-Gonzalez A."/>
            <person name="Einarsson E."/>
            <person name="Astvaldsson A."/>
            <person name="Peirasmaki D."/>
            <person name="Eckmann L."/>
            <person name="Andersson J.O."/>
            <person name="Svard S.G."/>
            <person name="Jerlstrom-Hultqvist J."/>
        </authorList>
    </citation>
    <scope>NUCLEOTIDE SEQUENCE [LARGE SCALE GENOMIC DNA]</scope>
    <source>
        <strain evidence="1 2">Roberts-Thomson</strain>
    </source>
</reference>
<dbReference type="EMBL" id="VDLU01000005">
    <property type="protein sequence ID" value="TNJ26554.1"/>
    <property type="molecule type" value="Genomic_DNA"/>
</dbReference>
<accession>A0A4Z1SLM6</accession>
<comment type="caution">
    <text evidence="1">The sequence shown here is derived from an EMBL/GenBank/DDBJ whole genome shotgun (WGS) entry which is preliminary data.</text>
</comment>
<protein>
    <submittedName>
        <fullName evidence="1">Uncharacterized protein</fullName>
    </submittedName>
</protein>
<dbReference type="InterPro" id="IPR032675">
    <property type="entry name" value="LRR_dom_sf"/>
</dbReference>
<dbReference type="Proteomes" id="UP000315496">
    <property type="component" value="Chromosome 5"/>
</dbReference>